<reference evidence="1" key="1">
    <citation type="submission" date="2020-07" db="EMBL/GenBank/DDBJ databases">
        <title>Multicomponent nature underlies the extraordinary mechanical properties of spider dragline silk.</title>
        <authorList>
            <person name="Kono N."/>
            <person name="Nakamura H."/>
            <person name="Mori M."/>
            <person name="Yoshida Y."/>
            <person name="Ohtoshi R."/>
            <person name="Malay A.D."/>
            <person name="Moran D.A.P."/>
            <person name="Tomita M."/>
            <person name="Numata K."/>
            <person name="Arakawa K."/>
        </authorList>
    </citation>
    <scope>NUCLEOTIDE SEQUENCE</scope>
</reference>
<evidence type="ECO:0000313" key="2">
    <source>
        <dbReference type="Proteomes" id="UP000887116"/>
    </source>
</evidence>
<dbReference type="AlphaFoldDB" id="A0A8X6FKT8"/>
<name>A0A8X6FKT8_TRICU</name>
<protein>
    <submittedName>
        <fullName evidence="1">Uncharacterized protein</fullName>
    </submittedName>
</protein>
<dbReference type="Proteomes" id="UP000887116">
    <property type="component" value="Unassembled WGS sequence"/>
</dbReference>
<sequence length="110" mass="12339">MCPLEVEINFFTPQGHVRSTVIRLKKLISNERRCGLSLLSSSWVGRIMSGKQCIMFSKYFSDGVVRIACLSKNCRHAAALKLSCLCVNSRLDGINKYRCDTFTASSRLNS</sequence>
<organism evidence="1 2">
    <name type="scientific">Trichonephila clavata</name>
    <name type="common">Joro spider</name>
    <name type="synonym">Nephila clavata</name>
    <dbReference type="NCBI Taxonomy" id="2740835"/>
    <lineage>
        <taxon>Eukaryota</taxon>
        <taxon>Metazoa</taxon>
        <taxon>Ecdysozoa</taxon>
        <taxon>Arthropoda</taxon>
        <taxon>Chelicerata</taxon>
        <taxon>Arachnida</taxon>
        <taxon>Araneae</taxon>
        <taxon>Araneomorphae</taxon>
        <taxon>Entelegynae</taxon>
        <taxon>Araneoidea</taxon>
        <taxon>Nephilidae</taxon>
        <taxon>Trichonephila</taxon>
    </lineage>
</organism>
<comment type="caution">
    <text evidence="1">The sequence shown here is derived from an EMBL/GenBank/DDBJ whole genome shotgun (WGS) entry which is preliminary data.</text>
</comment>
<gene>
    <name evidence="1" type="ORF">TNCT_159771</name>
</gene>
<accession>A0A8X6FKT8</accession>
<dbReference type="EMBL" id="BMAO01012575">
    <property type="protein sequence ID" value="GFQ82407.1"/>
    <property type="molecule type" value="Genomic_DNA"/>
</dbReference>
<proteinExistence type="predicted"/>
<keyword evidence="2" id="KW-1185">Reference proteome</keyword>
<evidence type="ECO:0000313" key="1">
    <source>
        <dbReference type="EMBL" id="GFQ82407.1"/>
    </source>
</evidence>